<feature type="transmembrane region" description="Helical" evidence="5">
    <location>
        <begin position="71"/>
        <end position="89"/>
    </location>
</feature>
<feature type="transmembrane region" description="Helical" evidence="5">
    <location>
        <begin position="231"/>
        <end position="251"/>
    </location>
</feature>
<accession>A0ABN6K9C7</accession>
<feature type="transmembrane region" description="Helical" evidence="5">
    <location>
        <begin position="172"/>
        <end position="189"/>
    </location>
</feature>
<keyword evidence="4 5" id="KW-0472">Membrane</keyword>
<keyword evidence="2 5" id="KW-0812">Transmembrane</keyword>
<dbReference type="PANTHER" id="PTHR10361">
    <property type="entry name" value="SODIUM-BILE ACID COTRANSPORTER"/>
    <property type="match status" value="1"/>
</dbReference>
<dbReference type="Pfam" id="PF01758">
    <property type="entry name" value="SBF"/>
    <property type="match status" value="1"/>
</dbReference>
<proteinExistence type="predicted"/>
<comment type="subcellular location">
    <subcellularLocation>
        <location evidence="1">Membrane</location>
        <topology evidence="1">Multi-pass membrane protein</topology>
    </subcellularLocation>
</comment>
<dbReference type="RefSeq" id="WP_109022021.1">
    <property type="nucleotide sequence ID" value="NZ_AP025028.1"/>
</dbReference>
<feature type="transmembrane region" description="Helical" evidence="5">
    <location>
        <begin position="101"/>
        <end position="123"/>
    </location>
</feature>
<evidence type="ECO:0000256" key="5">
    <source>
        <dbReference type="SAM" id="Phobius"/>
    </source>
</evidence>
<feature type="transmembrane region" description="Helical" evidence="5">
    <location>
        <begin position="143"/>
        <end position="160"/>
    </location>
</feature>
<gene>
    <name evidence="6" type="ORF">LPTSP3_g03530</name>
</gene>
<dbReference type="EMBL" id="AP025028">
    <property type="protein sequence ID" value="BDA77423.1"/>
    <property type="molecule type" value="Genomic_DNA"/>
</dbReference>
<keyword evidence="7" id="KW-1185">Reference proteome</keyword>
<dbReference type="InterPro" id="IPR004710">
    <property type="entry name" value="Bilac:Na_transpt"/>
</dbReference>
<feature type="transmembrane region" description="Helical" evidence="5">
    <location>
        <begin position="42"/>
        <end position="65"/>
    </location>
</feature>
<reference evidence="6 7" key="1">
    <citation type="submission" date="2021-08" db="EMBL/GenBank/DDBJ databases">
        <title>Complete genome sequence of Leptospira kobayashii strain E30.</title>
        <authorList>
            <person name="Nakao R."/>
            <person name="Nakamura S."/>
            <person name="Masuzawa T."/>
            <person name="Koizumi N."/>
        </authorList>
    </citation>
    <scope>NUCLEOTIDE SEQUENCE [LARGE SCALE GENOMIC DNA]</scope>
    <source>
        <strain evidence="6 7">E30</strain>
    </source>
</reference>
<feature type="transmembrane region" description="Helical" evidence="5">
    <location>
        <begin position="6"/>
        <end position="30"/>
    </location>
</feature>
<evidence type="ECO:0000256" key="4">
    <source>
        <dbReference type="ARBA" id="ARBA00023136"/>
    </source>
</evidence>
<dbReference type="InterPro" id="IPR038770">
    <property type="entry name" value="Na+/solute_symporter_sf"/>
</dbReference>
<dbReference type="InterPro" id="IPR002657">
    <property type="entry name" value="BilAc:Na_symport/Acr3"/>
</dbReference>
<sequence>MGSTSFFVTYLLPGALALIMFGLGLSLTVADFARVVRFPKSVVIGLVCQMFLLPLFGLGICHAFGLSPELSIGVMILAASPGGVAANLFSHFAKGDVALNLTLTAVNSVLAAVTLPLIVNFSISYFSDGNQSIGLQFQKTIEVFFIILIPVVFGMFGKKHFPNFAEKMDKPVRIFSFIFLFVIIAATIAKEKHRIVDALIQVGIPVYLFNILSLATGYILPLLAKVRDKEAIAISMEVGIHNGTLAVYVAISLLGSYELALPAAVYSIFMFKTAGIFTAILIKRNKEVSNVS</sequence>
<keyword evidence="3 5" id="KW-1133">Transmembrane helix</keyword>
<name>A0ABN6K9C7_9LEPT</name>
<feature type="transmembrane region" description="Helical" evidence="5">
    <location>
        <begin position="204"/>
        <end position="224"/>
    </location>
</feature>
<evidence type="ECO:0000256" key="2">
    <source>
        <dbReference type="ARBA" id="ARBA00022692"/>
    </source>
</evidence>
<feature type="transmembrane region" description="Helical" evidence="5">
    <location>
        <begin position="263"/>
        <end position="282"/>
    </location>
</feature>
<evidence type="ECO:0000256" key="1">
    <source>
        <dbReference type="ARBA" id="ARBA00004141"/>
    </source>
</evidence>
<evidence type="ECO:0000313" key="7">
    <source>
        <dbReference type="Proteomes" id="UP000245263"/>
    </source>
</evidence>
<evidence type="ECO:0000256" key="3">
    <source>
        <dbReference type="ARBA" id="ARBA00022989"/>
    </source>
</evidence>
<protein>
    <submittedName>
        <fullName evidence="6">Transporter</fullName>
    </submittedName>
</protein>
<dbReference type="PANTHER" id="PTHR10361:SF24">
    <property type="entry name" value="P3 PROTEIN"/>
    <property type="match status" value="1"/>
</dbReference>
<dbReference type="Proteomes" id="UP000245263">
    <property type="component" value="Chromosome 1"/>
</dbReference>
<evidence type="ECO:0000313" key="6">
    <source>
        <dbReference type="EMBL" id="BDA77423.1"/>
    </source>
</evidence>
<organism evidence="6 7">
    <name type="scientific">Leptospira kobayashii</name>
    <dbReference type="NCBI Taxonomy" id="1917830"/>
    <lineage>
        <taxon>Bacteria</taxon>
        <taxon>Pseudomonadati</taxon>
        <taxon>Spirochaetota</taxon>
        <taxon>Spirochaetia</taxon>
        <taxon>Leptospirales</taxon>
        <taxon>Leptospiraceae</taxon>
        <taxon>Leptospira</taxon>
    </lineage>
</organism>
<dbReference type="Gene3D" id="1.20.1530.20">
    <property type="match status" value="1"/>
</dbReference>